<feature type="transmembrane region" description="Helical" evidence="5">
    <location>
        <begin position="181"/>
        <end position="203"/>
    </location>
</feature>
<dbReference type="InterPro" id="IPR020846">
    <property type="entry name" value="MFS_dom"/>
</dbReference>
<feature type="transmembrane region" description="Helical" evidence="5">
    <location>
        <begin position="340"/>
        <end position="362"/>
    </location>
</feature>
<feature type="transmembrane region" description="Helical" evidence="5">
    <location>
        <begin position="95"/>
        <end position="112"/>
    </location>
</feature>
<feature type="transmembrane region" description="Helical" evidence="5">
    <location>
        <begin position="402"/>
        <end position="422"/>
    </location>
</feature>
<feature type="transmembrane region" description="Helical" evidence="5">
    <location>
        <begin position="285"/>
        <end position="303"/>
    </location>
</feature>
<evidence type="ECO:0000256" key="3">
    <source>
        <dbReference type="ARBA" id="ARBA00022989"/>
    </source>
</evidence>
<dbReference type="EMBL" id="JAZHXJ010000411">
    <property type="protein sequence ID" value="KAL1861683.1"/>
    <property type="molecule type" value="Genomic_DNA"/>
</dbReference>
<sequence>MSRPASPIVPADGVEALQSLSNPPMNRFRFASSCLISLGTGLNDSAPGALIPYMELYYHIGYGIVSLLFVGNAIGFIVGACFLDTIRERTGRAKTIALGQILVASGYVILVCTPPFELVVIALFLIGFGASLNLAVNNVFCGSLRNGTTVLGVLHGCYGVGGTVGPLIATTMTASAGILWSRFYFITLGLALVNIVFASWAFWKYDQELSAQDSGEPTGGVVPGQQQQSSAVRRSTLVNTMSSLSSRVVLLGALFIFAYQGAEVSISGWVISFLIASRNGDPSRVGYVTAGFWGGITLGRFLLSAPAQRVGERRFVYGLVIGAAIFELLVWLVPNVVGDAVAVAIVGLLLGPVYPCAAAVFLRSMSRWEQTSGLGVISAFGSSGGAVAPFTTGMLAQTVGTFVLHPIAIALFGAMMGCWYGIPNRPKRTE</sequence>
<dbReference type="SUPFAM" id="SSF103473">
    <property type="entry name" value="MFS general substrate transporter"/>
    <property type="match status" value="1"/>
</dbReference>
<evidence type="ECO:0000256" key="1">
    <source>
        <dbReference type="ARBA" id="ARBA00004141"/>
    </source>
</evidence>
<evidence type="ECO:0000256" key="5">
    <source>
        <dbReference type="SAM" id="Phobius"/>
    </source>
</evidence>
<accession>A0ABR3WHE3</accession>
<feature type="transmembrane region" description="Helical" evidence="5">
    <location>
        <begin position="118"/>
        <end position="136"/>
    </location>
</feature>
<name>A0ABR3WHE3_9PEZI</name>
<comment type="subcellular location">
    <subcellularLocation>
        <location evidence="1">Membrane</location>
        <topology evidence="1">Multi-pass membrane protein</topology>
    </subcellularLocation>
</comment>
<evidence type="ECO:0000256" key="2">
    <source>
        <dbReference type="ARBA" id="ARBA00022692"/>
    </source>
</evidence>
<evidence type="ECO:0000313" key="7">
    <source>
        <dbReference type="EMBL" id="KAL1861683.1"/>
    </source>
</evidence>
<feature type="transmembrane region" description="Helical" evidence="5">
    <location>
        <begin position="148"/>
        <end position="169"/>
    </location>
</feature>
<gene>
    <name evidence="7" type="ORF">VTK73DRAFT_6968</name>
</gene>
<feature type="transmembrane region" description="Helical" evidence="5">
    <location>
        <begin position="374"/>
        <end position="396"/>
    </location>
</feature>
<reference evidence="7 8" key="1">
    <citation type="journal article" date="2024" name="Commun. Biol.">
        <title>Comparative genomic analysis of thermophilic fungi reveals convergent evolutionary adaptations and gene losses.</title>
        <authorList>
            <person name="Steindorff A.S."/>
            <person name="Aguilar-Pontes M.V."/>
            <person name="Robinson A.J."/>
            <person name="Andreopoulos B."/>
            <person name="LaButti K."/>
            <person name="Kuo A."/>
            <person name="Mondo S."/>
            <person name="Riley R."/>
            <person name="Otillar R."/>
            <person name="Haridas S."/>
            <person name="Lipzen A."/>
            <person name="Grimwood J."/>
            <person name="Schmutz J."/>
            <person name="Clum A."/>
            <person name="Reid I.D."/>
            <person name="Moisan M.C."/>
            <person name="Butler G."/>
            <person name="Nguyen T.T.M."/>
            <person name="Dewar K."/>
            <person name="Conant G."/>
            <person name="Drula E."/>
            <person name="Henrissat B."/>
            <person name="Hansel C."/>
            <person name="Singer S."/>
            <person name="Hutchinson M.I."/>
            <person name="de Vries R.P."/>
            <person name="Natvig D.O."/>
            <person name="Powell A.J."/>
            <person name="Tsang A."/>
            <person name="Grigoriev I.V."/>
        </authorList>
    </citation>
    <scope>NUCLEOTIDE SEQUENCE [LARGE SCALE GENOMIC DNA]</scope>
    <source>
        <strain evidence="7 8">ATCC 24622</strain>
    </source>
</reference>
<comment type="caution">
    <text evidence="7">The sequence shown here is derived from an EMBL/GenBank/DDBJ whole genome shotgun (WGS) entry which is preliminary data.</text>
</comment>
<keyword evidence="4 5" id="KW-0472">Membrane</keyword>
<feature type="domain" description="Major facilitator superfamily (MFS) profile" evidence="6">
    <location>
        <begin position="29"/>
        <end position="425"/>
    </location>
</feature>
<evidence type="ECO:0000313" key="8">
    <source>
        <dbReference type="Proteomes" id="UP001586593"/>
    </source>
</evidence>
<dbReference type="InterPro" id="IPR036259">
    <property type="entry name" value="MFS_trans_sf"/>
</dbReference>
<dbReference type="Gene3D" id="1.20.1250.20">
    <property type="entry name" value="MFS general substrate transporter like domains"/>
    <property type="match status" value="2"/>
</dbReference>
<evidence type="ECO:0000259" key="6">
    <source>
        <dbReference type="PROSITE" id="PS50850"/>
    </source>
</evidence>
<dbReference type="PROSITE" id="PS50850">
    <property type="entry name" value="MFS"/>
    <property type="match status" value="1"/>
</dbReference>
<organism evidence="7 8">
    <name type="scientific">Phialemonium thermophilum</name>
    <dbReference type="NCBI Taxonomy" id="223376"/>
    <lineage>
        <taxon>Eukaryota</taxon>
        <taxon>Fungi</taxon>
        <taxon>Dikarya</taxon>
        <taxon>Ascomycota</taxon>
        <taxon>Pezizomycotina</taxon>
        <taxon>Sordariomycetes</taxon>
        <taxon>Sordariomycetidae</taxon>
        <taxon>Cephalothecales</taxon>
        <taxon>Cephalothecaceae</taxon>
        <taxon>Phialemonium</taxon>
    </lineage>
</organism>
<dbReference type="InterPro" id="IPR051788">
    <property type="entry name" value="MFS_Transporter"/>
</dbReference>
<dbReference type="Pfam" id="PF07690">
    <property type="entry name" value="MFS_1"/>
    <property type="match status" value="1"/>
</dbReference>
<keyword evidence="3 5" id="KW-1133">Transmembrane helix</keyword>
<feature type="transmembrane region" description="Helical" evidence="5">
    <location>
        <begin position="248"/>
        <end position="273"/>
    </location>
</feature>
<keyword evidence="2 5" id="KW-0812">Transmembrane</keyword>
<keyword evidence="8" id="KW-1185">Reference proteome</keyword>
<dbReference type="PANTHER" id="PTHR23514:SF6">
    <property type="entry name" value="MAJOR FACILITATOR SUPERFAMILY (MFS) PROFILE DOMAIN-CONTAINING PROTEIN"/>
    <property type="match status" value="1"/>
</dbReference>
<feature type="transmembrane region" description="Helical" evidence="5">
    <location>
        <begin position="60"/>
        <end position="83"/>
    </location>
</feature>
<evidence type="ECO:0000256" key="4">
    <source>
        <dbReference type="ARBA" id="ARBA00023136"/>
    </source>
</evidence>
<proteinExistence type="predicted"/>
<dbReference type="Proteomes" id="UP001586593">
    <property type="component" value="Unassembled WGS sequence"/>
</dbReference>
<protein>
    <recommendedName>
        <fullName evidence="6">Major facilitator superfamily (MFS) profile domain-containing protein</fullName>
    </recommendedName>
</protein>
<dbReference type="InterPro" id="IPR011701">
    <property type="entry name" value="MFS"/>
</dbReference>
<dbReference type="PANTHER" id="PTHR23514">
    <property type="entry name" value="BYPASS OF STOP CODON PROTEIN 6"/>
    <property type="match status" value="1"/>
</dbReference>
<feature type="transmembrane region" description="Helical" evidence="5">
    <location>
        <begin position="315"/>
        <end position="334"/>
    </location>
</feature>